<protein>
    <submittedName>
        <fullName evidence="3">Molecular chaperone</fullName>
    </submittedName>
</protein>
<dbReference type="InterPro" id="IPR013783">
    <property type="entry name" value="Ig-like_fold"/>
</dbReference>
<dbReference type="SUPFAM" id="SSF49354">
    <property type="entry name" value="PapD-like"/>
    <property type="match status" value="1"/>
</dbReference>
<dbReference type="EMBL" id="QQNB01000001">
    <property type="protein sequence ID" value="RDE07132.1"/>
    <property type="molecule type" value="Genomic_DNA"/>
</dbReference>
<evidence type="ECO:0000313" key="3">
    <source>
        <dbReference type="EMBL" id="RDE07132.1"/>
    </source>
</evidence>
<dbReference type="InterPro" id="IPR008962">
    <property type="entry name" value="PapD-like_sf"/>
</dbReference>
<organism evidence="3 4">
    <name type="scientific">Sphingomonas aracearum</name>
    <dbReference type="NCBI Taxonomy" id="2283317"/>
    <lineage>
        <taxon>Bacteria</taxon>
        <taxon>Pseudomonadati</taxon>
        <taxon>Pseudomonadota</taxon>
        <taxon>Alphaproteobacteria</taxon>
        <taxon>Sphingomonadales</taxon>
        <taxon>Sphingomonadaceae</taxon>
        <taxon>Sphingomonas</taxon>
    </lineage>
</organism>
<comment type="caution">
    <text evidence="3">The sequence shown here is derived from an EMBL/GenBank/DDBJ whole genome shotgun (WGS) entry which is preliminary data.</text>
</comment>
<dbReference type="Proteomes" id="UP000253918">
    <property type="component" value="Unassembled WGS sequence"/>
</dbReference>
<evidence type="ECO:0000256" key="1">
    <source>
        <dbReference type="SAM" id="SignalP"/>
    </source>
</evidence>
<accession>A0A369W1I4</accession>
<name>A0A369W1I4_9SPHN</name>
<dbReference type="Pfam" id="PF00345">
    <property type="entry name" value="PapD_N"/>
    <property type="match status" value="1"/>
</dbReference>
<feature type="chain" id="PRO_5016678432" evidence="1">
    <location>
        <begin position="21"/>
        <end position="238"/>
    </location>
</feature>
<dbReference type="InterPro" id="IPR016147">
    <property type="entry name" value="Pili_assmbl_chaperone_N"/>
</dbReference>
<sequence length="238" mass="25178">MKLATLLAAAALIAPGAAWASDIRVAPVVLDPLPGARTTSLTLANAEKKAVRVQVRVMKWSTRNGVDALEPTSDVVASPPFATLSPDQQYLVRVVRTAKAAPVGEESYRVLVDEVPDPADSRPGTVKLVVRQSIPVFFSDLPRRAPKVAWKIERSAAGPVLVGRNSGNRRFRIADLQVEANGRQIASRRGLVGYVLAGSELRVPLETREAVPAGAALRITAASDGGRLELPLGAQSAG</sequence>
<keyword evidence="4" id="KW-1185">Reference proteome</keyword>
<dbReference type="AlphaFoldDB" id="A0A369W1I4"/>
<dbReference type="PANTHER" id="PTHR30251:SF4">
    <property type="entry name" value="SLR1668 PROTEIN"/>
    <property type="match status" value="1"/>
</dbReference>
<dbReference type="InterPro" id="IPR050643">
    <property type="entry name" value="Periplasmic_pilus_chap"/>
</dbReference>
<evidence type="ECO:0000313" key="4">
    <source>
        <dbReference type="Proteomes" id="UP000253918"/>
    </source>
</evidence>
<gene>
    <name evidence="3" type="ORF">DVW87_05660</name>
</gene>
<evidence type="ECO:0000259" key="2">
    <source>
        <dbReference type="Pfam" id="PF00345"/>
    </source>
</evidence>
<proteinExistence type="predicted"/>
<dbReference type="OrthoDB" id="511700at2"/>
<reference evidence="3 4" key="1">
    <citation type="submission" date="2018-07" db="EMBL/GenBank/DDBJ databases">
        <title>a novel species of Sphingomonas isolated from the rhizosphere soil of Araceae plant.</title>
        <authorList>
            <person name="Zhiyong W."/>
            <person name="Qinglan Z."/>
            <person name="Zhiwei F."/>
            <person name="Ding X."/>
            <person name="Gejiao W."/>
            <person name="Shixue Z."/>
        </authorList>
    </citation>
    <scope>NUCLEOTIDE SEQUENCE [LARGE SCALE GENOMIC DNA]</scope>
    <source>
        <strain evidence="3 4">WZY 27</strain>
    </source>
</reference>
<dbReference type="Gene3D" id="2.60.40.10">
    <property type="entry name" value="Immunoglobulins"/>
    <property type="match status" value="1"/>
</dbReference>
<feature type="domain" description="Pili assembly chaperone N-terminal" evidence="2">
    <location>
        <begin position="35"/>
        <end position="138"/>
    </location>
</feature>
<dbReference type="GO" id="GO:0071555">
    <property type="term" value="P:cell wall organization"/>
    <property type="evidence" value="ECO:0007669"/>
    <property type="project" value="InterPro"/>
</dbReference>
<keyword evidence="1" id="KW-0732">Signal</keyword>
<dbReference type="RefSeq" id="WP_114686712.1">
    <property type="nucleotide sequence ID" value="NZ_QQNB01000001.1"/>
</dbReference>
<dbReference type="PANTHER" id="PTHR30251">
    <property type="entry name" value="PILUS ASSEMBLY CHAPERONE"/>
    <property type="match status" value="1"/>
</dbReference>
<feature type="signal peptide" evidence="1">
    <location>
        <begin position="1"/>
        <end position="20"/>
    </location>
</feature>
<dbReference type="GO" id="GO:0030288">
    <property type="term" value="C:outer membrane-bounded periplasmic space"/>
    <property type="evidence" value="ECO:0007669"/>
    <property type="project" value="InterPro"/>
</dbReference>